<evidence type="ECO:0000313" key="20">
    <source>
        <dbReference type="Proteomes" id="UP000011910"/>
    </source>
</evidence>
<comment type="similarity">
    <text evidence="14">Belongs to the MurCDEF family.</text>
</comment>
<dbReference type="UniPathway" id="UPA00219"/>
<evidence type="ECO:0000256" key="1">
    <source>
        <dbReference type="ARBA" id="ARBA00004496"/>
    </source>
</evidence>
<feature type="domain" description="Mur ligase central" evidence="18">
    <location>
        <begin position="118"/>
        <end position="299"/>
    </location>
</feature>
<keyword evidence="20" id="KW-1185">Reference proteome</keyword>
<dbReference type="InterPro" id="IPR036565">
    <property type="entry name" value="Mur-like_cat_sf"/>
</dbReference>
<dbReference type="GO" id="GO:0071555">
    <property type="term" value="P:cell wall organization"/>
    <property type="evidence" value="ECO:0007669"/>
    <property type="project" value="UniProtKB-KW"/>
</dbReference>
<dbReference type="InterPro" id="IPR004101">
    <property type="entry name" value="Mur_ligase_C"/>
</dbReference>
<dbReference type="eggNOG" id="COG0773">
    <property type="taxonomic scope" value="Bacteria"/>
</dbReference>
<evidence type="ECO:0000259" key="18">
    <source>
        <dbReference type="Pfam" id="PF08245"/>
    </source>
</evidence>
<evidence type="ECO:0000256" key="9">
    <source>
        <dbReference type="ARBA" id="ARBA00022960"/>
    </source>
</evidence>
<feature type="binding site" evidence="14">
    <location>
        <begin position="120"/>
        <end position="126"/>
    </location>
    <ligand>
        <name>ATP</name>
        <dbReference type="ChEBI" id="CHEBI:30616"/>
    </ligand>
</feature>
<dbReference type="InterPro" id="IPR005758">
    <property type="entry name" value="UDP-N-AcMur_Ala_ligase_MurC"/>
</dbReference>
<keyword evidence="15" id="KW-1133">Transmembrane helix</keyword>
<dbReference type="Pfam" id="PF01225">
    <property type="entry name" value="Mur_ligase"/>
    <property type="match status" value="1"/>
</dbReference>
<evidence type="ECO:0000259" key="17">
    <source>
        <dbReference type="Pfam" id="PF02875"/>
    </source>
</evidence>
<dbReference type="InterPro" id="IPR013221">
    <property type="entry name" value="Mur_ligase_cen"/>
</dbReference>
<feature type="domain" description="Mur ligase N-terminal catalytic" evidence="16">
    <location>
        <begin position="9"/>
        <end position="112"/>
    </location>
</feature>
<keyword evidence="4 14" id="KW-0963">Cytoplasm</keyword>
<evidence type="ECO:0000256" key="11">
    <source>
        <dbReference type="ARBA" id="ARBA00023306"/>
    </source>
</evidence>
<evidence type="ECO:0000256" key="14">
    <source>
        <dbReference type="HAMAP-Rule" id="MF_00046"/>
    </source>
</evidence>
<comment type="function">
    <text evidence="14">Cell wall formation.</text>
</comment>
<keyword evidence="5 14" id="KW-0436">Ligase</keyword>
<dbReference type="InterPro" id="IPR036615">
    <property type="entry name" value="Mur_ligase_C_dom_sf"/>
</dbReference>
<name>M7N8K3_9BACT</name>
<dbReference type="PATRIC" id="fig|1279009.4.peg.1328"/>
<dbReference type="EMBL" id="AODQ01000023">
    <property type="protein sequence ID" value="EMR03546.1"/>
    <property type="molecule type" value="Genomic_DNA"/>
</dbReference>
<dbReference type="InterPro" id="IPR050061">
    <property type="entry name" value="MurCDEF_pg_biosynth"/>
</dbReference>
<dbReference type="GO" id="GO:0008360">
    <property type="term" value="P:regulation of cell shape"/>
    <property type="evidence" value="ECO:0007669"/>
    <property type="project" value="UniProtKB-KW"/>
</dbReference>
<evidence type="ECO:0000259" key="16">
    <source>
        <dbReference type="Pfam" id="PF01225"/>
    </source>
</evidence>
<evidence type="ECO:0000256" key="7">
    <source>
        <dbReference type="ARBA" id="ARBA00022741"/>
    </source>
</evidence>
<dbReference type="Gene3D" id="3.40.50.720">
    <property type="entry name" value="NAD(P)-binding Rossmann-like Domain"/>
    <property type="match status" value="1"/>
</dbReference>
<dbReference type="GO" id="GO:0005524">
    <property type="term" value="F:ATP binding"/>
    <property type="evidence" value="ECO:0007669"/>
    <property type="project" value="UniProtKB-UniRule"/>
</dbReference>
<dbReference type="Pfam" id="PF08245">
    <property type="entry name" value="Mur_ligase_M"/>
    <property type="match status" value="1"/>
</dbReference>
<feature type="domain" description="Mur ligase C-terminal" evidence="17">
    <location>
        <begin position="321"/>
        <end position="446"/>
    </location>
</feature>
<comment type="caution">
    <text evidence="19">The sequence shown here is derived from an EMBL/GenBank/DDBJ whole genome shotgun (WGS) entry which is preliminary data.</text>
</comment>
<keyword evidence="12 14" id="KW-0961">Cell wall biogenesis/degradation</keyword>
<feature type="transmembrane region" description="Helical" evidence="15">
    <location>
        <begin position="7"/>
        <end position="26"/>
    </location>
</feature>
<comment type="subcellular location">
    <subcellularLocation>
        <location evidence="1 14">Cytoplasm</location>
    </subcellularLocation>
</comment>
<keyword evidence="10 14" id="KW-0573">Peptidoglycan synthesis</keyword>
<evidence type="ECO:0000256" key="3">
    <source>
        <dbReference type="ARBA" id="ARBA00012211"/>
    </source>
</evidence>
<dbReference type="Gene3D" id="3.40.1190.10">
    <property type="entry name" value="Mur-like, catalytic domain"/>
    <property type="match status" value="1"/>
</dbReference>
<dbReference type="OrthoDB" id="9804126at2"/>
<dbReference type="PANTHER" id="PTHR43445:SF3">
    <property type="entry name" value="UDP-N-ACETYLMURAMATE--L-ALANINE LIGASE"/>
    <property type="match status" value="1"/>
</dbReference>
<dbReference type="InterPro" id="IPR000713">
    <property type="entry name" value="Mur_ligase_N"/>
</dbReference>
<proteinExistence type="inferred from homology"/>
<dbReference type="GO" id="GO:0009252">
    <property type="term" value="P:peptidoglycan biosynthetic process"/>
    <property type="evidence" value="ECO:0007669"/>
    <property type="project" value="UniProtKB-UniRule"/>
</dbReference>
<keyword evidence="11 14" id="KW-0131">Cell cycle</keyword>
<dbReference type="SUPFAM" id="SSF51984">
    <property type="entry name" value="MurCD N-terminal domain"/>
    <property type="match status" value="1"/>
</dbReference>
<dbReference type="GO" id="GO:0008763">
    <property type="term" value="F:UDP-N-acetylmuramate-L-alanine ligase activity"/>
    <property type="evidence" value="ECO:0007669"/>
    <property type="project" value="UniProtKB-UniRule"/>
</dbReference>
<keyword evidence="15" id="KW-0812">Transmembrane</keyword>
<keyword evidence="8 14" id="KW-0067">ATP-binding</keyword>
<keyword evidence="9 14" id="KW-0133">Cell shape</keyword>
<reference evidence="19 20" key="1">
    <citation type="journal article" date="2013" name="Genome Announc.">
        <title>Draft Genome Sequence of Cesiribacter andamanensis Strain AMV16T, Isolated from a Soil Sample from a Mud Volcano in the Andaman Islands, India.</title>
        <authorList>
            <person name="Shivaji S."/>
            <person name="Ara S."/>
            <person name="Begum Z."/>
            <person name="Srinivas T.N."/>
            <person name="Singh A."/>
            <person name="Kumar Pinnaka A."/>
        </authorList>
    </citation>
    <scope>NUCLEOTIDE SEQUENCE [LARGE SCALE GENOMIC DNA]</scope>
    <source>
        <strain evidence="19 20">AMV16</strain>
    </source>
</reference>
<keyword evidence="7 14" id="KW-0547">Nucleotide-binding</keyword>
<dbReference type="GO" id="GO:0005737">
    <property type="term" value="C:cytoplasm"/>
    <property type="evidence" value="ECO:0007669"/>
    <property type="project" value="UniProtKB-SubCell"/>
</dbReference>
<dbReference type="STRING" id="1279009.ADICEAN_01313"/>
<dbReference type="PANTHER" id="PTHR43445">
    <property type="entry name" value="UDP-N-ACETYLMURAMATE--L-ALANINE LIGASE-RELATED"/>
    <property type="match status" value="1"/>
</dbReference>
<protein>
    <recommendedName>
        <fullName evidence="3 14">UDP-N-acetylmuramate--L-alanine ligase</fullName>
        <ecNumber evidence="3 14">6.3.2.8</ecNumber>
    </recommendedName>
    <alternativeName>
        <fullName evidence="14">UDP-N-acetylmuramoyl-L-alanine synthetase</fullName>
    </alternativeName>
</protein>
<comment type="catalytic activity">
    <reaction evidence="13 14">
        <text>UDP-N-acetyl-alpha-D-muramate + L-alanine + ATP = UDP-N-acetyl-alpha-D-muramoyl-L-alanine + ADP + phosphate + H(+)</text>
        <dbReference type="Rhea" id="RHEA:23372"/>
        <dbReference type="ChEBI" id="CHEBI:15378"/>
        <dbReference type="ChEBI" id="CHEBI:30616"/>
        <dbReference type="ChEBI" id="CHEBI:43474"/>
        <dbReference type="ChEBI" id="CHEBI:57972"/>
        <dbReference type="ChEBI" id="CHEBI:70757"/>
        <dbReference type="ChEBI" id="CHEBI:83898"/>
        <dbReference type="ChEBI" id="CHEBI:456216"/>
        <dbReference type="EC" id="6.3.2.8"/>
    </reaction>
</comment>
<evidence type="ECO:0000256" key="10">
    <source>
        <dbReference type="ARBA" id="ARBA00022984"/>
    </source>
</evidence>
<dbReference type="RefSeq" id="WP_009194713.1">
    <property type="nucleotide sequence ID" value="NZ_AODQ01000023.1"/>
</dbReference>
<dbReference type="AlphaFoldDB" id="M7N8K3"/>
<keyword evidence="15" id="KW-0472">Membrane</keyword>
<evidence type="ECO:0000256" key="8">
    <source>
        <dbReference type="ARBA" id="ARBA00022840"/>
    </source>
</evidence>
<evidence type="ECO:0000256" key="13">
    <source>
        <dbReference type="ARBA" id="ARBA00047833"/>
    </source>
</evidence>
<sequence>MSIKDYHIIYFLGVGGIGMSALARWFRTNGYQVAGYDRTPTPLTEALQSEGIAIGFEDSLEALPAAVKEDKAHTLVILTPAVPARHAQLNWLKEQGYTIKKRAEVLGMLTHSHHTAAVAGTHGKTTTSSMIAHLLKDSGTPCSAFLGGIAANYGSNLILHEGPEDPIVVAEADEFDRSFLWLEPELAVVTATDADHLDIYGEADAVVEAFRQFVGKVLPGGTAFINTRCDASLLQAAGEGVRLLRYGLEQADCQASQVWVAEGAFYFHYQGLGHELRNLELGIPGFHNVENAVAAISVALSVGVGPEAIRRALKSYRGVKRRFELVYKGAERVLIDDYAHHPEEIRAFLTSVRALYPGKKISVIFQPHLYTRTRDFHAGFAQALSLADEVILTNIYPAREEPLEGIESHIIYNLLTAKEKQLVKLQEVKALVEAGDFDVLLTVGAGDIDRLIPDLKRILEQKEHSR</sequence>
<accession>M7N8K3</accession>
<dbReference type="HAMAP" id="MF_00046">
    <property type="entry name" value="MurC"/>
    <property type="match status" value="1"/>
</dbReference>
<dbReference type="SUPFAM" id="SSF53623">
    <property type="entry name" value="MurD-like peptide ligases, catalytic domain"/>
    <property type="match status" value="1"/>
</dbReference>
<dbReference type="Pfam" id="PF02875">
    <property type="entry name" value="Mur_ligase_C"/>
    <property type="match status" value="1"/>
</dbReference>
<dbReference type="EC" id="6.3.2.8" evidence="3 14"/>
<evidence type="ECO:0000256" key="15">
    <source>
        <dbReference type="SAM" id="Phobius"/>
    </source>
</evidence>
<dbReference type="SUPFAM" id="SSF53244">
    <property type="entry name" value="MurD-like peptide ligases, peptide-binding domain"/>
    <property type="match status" value="1"/>
</dbReference>
<comment type="pathway">
    <text evidence="2 14">Cell wall biogenesis; peptidoglycan biosynthesis.</text>
</comment>
<evidence type="ECO:0000256" key="5">
    <source>
        <dbReference type="ARBA" id="ARBA00022598"/>
    </source>
</evidence>
<organism evidence="19 20">
    <name type="scientific">Cesiribacter andamanensis AMV16</name>
    <dbReference type="NCBI Taxonomy" id="1279009"/>
    <lineage>
        <taxon>Bacteria</taxon>
        <taxon>Pseudomonadati</taxon>
        <taxon>Bacteroidota</taxon>
        <taxon>Cytophagia</taxon>
        <taxon>Cytophagales</taxon>
        <taxon>Cesiribacteraceae</taxon>
        <taxon>Cesiribacter</taxon>
    </lineage>
</organism>
<dbReference type="NCBIfam" id="TIGR01082">
    <property type="entry name" value="murC"/>
    <property type="match status" value="1"/>
</dbReference>
<evidence type="ECO:0000313" key="19">
    <source>
        <dbReference type="EMBL" id="EMR03546.1"/>
    </source>
</evidence>
<dbReference type="Gene3D" id="3.90.190.20">
    <property type="entry name" value="Mur ligase, C-terminal domain"/>
    <property type="match status" value="1"/>
</dbReference>
<gene>
    <name evidence="14 19" type="primary">murC</name>
    <name evidence="19" type="ORF">ADICEAN_01313</name>
</gene>
<evidence type="ECO:0000256" key="4">
    <source>
        <dbReference type="ARBA" id="ARBA00022490"/>
    </source>
</evidence>
<evidence type="ECO:0000256" key="12">
    <source>
        <dbReference type="ARBA" id="ARBA00023316"/>
    </source>
</evidence>
<evidence type="ECO:0000256" key="6">
    <source>
        <dbReference type="ARBA" id="ARBA00022618"/>
    </source>
</evidence>
<keyword evidence="6 14" id="KW-0132">Cell division</keyword>
<dbReference type="GO" id="GO:0051301">
    <property type="term" value="P:cell division"/>
    <property type="evidence" value="ECO:0007669"/>
    <property type="project" value="UniProtKB-KW"/>
</dbReference>
<dbReference type="Proteomes" id="UP000011910">
    <property type="component" value="Unassembled WGS sequence"/>
</dbReference>
<evidence type="ECO:0000256" key="2">
    <source>
        <dbReference type="ARBA" id="ARBA00004752"/>
    </source>
</evidence>